<dbReference type="Proteomes" id="UP000239237">
    <property type="component" value="Unassembled WGS sequence"/>
</dbReference>
<dbReference type="EC" id="3.1.3.-" evidence="2"/>
<proteinExistence type="predicted"/>
<dbReference type="RefSeq" id="WP_072614451.1">
    <property type="nucleotide sequence ID" value="NZ_AP017935.1"/>
</dbReference>
<dbReference type="GO" id="GO:0005829">
    <property type="term" value="C:cytosol"/>
    <property type="evidence" value="ECO:0007669"/>
    <property type="project" value="TreeGrafter"/>
</dbReference>
<dbReference type="GeneID" id="99675133"/>
<dbReference type="GO" id="GO:0016791">
    <property type="term" value="F:phosphatase activity"/>
    <property type="evidence" value="ECO:0007669"/>
    <property type="project" value="TreeGrafter"/>
</dbReference>
<evidence type="ECO:0000313" key="1">
    <source>
        <dbReference type="EMBL" id="SPD93597.1"/>
    </source>
</evidence>
<name>A0A2N9KEH1_9LACO</name>
<sequence length="269" mass="30514">MTIQLIATDLDGTFLTDDKKFDQALFRNVLRELNKKQIQFTIATGVHQERINILFKDFLNEPLNFVTNNGARVVKSDGTVLFSKVLPPVTLRKIQQFLNNYSMRPDRGLVFSTDETAYLPLDFDMASNKRYFKYFKYVKSFDDVREINEPIYKVTMSWTNFDEKRFYDDALAFFGDDVHITETGTGAIDIVPAYVNKAEGLKMLAESYALDLSHAVAFGDGGNDLEMLNAVGLPYKMPDADIIGQFNVALSDNNHSGVLKTIQQLITTK</sequence>
<accession>A0A2N9KEH1</accession>
<evidence type="ECO:0000313" key="2">
    <source>
        <dbReference type="EMBL" id="SPE09253.1"/>
    </source>
</evidence>
<dbReference type="GO" id="GO:0000287">
    <property type="term" value="F:magnesium ion binding"/>
    <property type="evidence" value="ECO:0007669"/>
    <property type="project" value="TreeGrafter"/>
</dbReference>
<protein>
    <submittedName>
        <fullName evidence="2">Flavin mononucleotide phosphatase YbjI</fullName>
        <ecNumber evidence="2">3.1.3.-</ecNumber>
    </submittedName>
</protein>
<evidence type="ECO:0000313" key="4">
    <source>
        <dbReference type="Proteomes" id="UP000239237"/>
    </source>
</evidence>
<dbReference type="PANTHER" id="PTHR10000:SF53">
    <property type="entry name" value="5-AMINO-6-(5-PHOSPHO-D-RIBITYLAMINO)URACIL PHOSPHATASE YBJI-RELATED"/>
    <property type="match status" value="1"/>
</dbReference>
<dbReference type="SFLD" id="SFLDG01140">
    <property type="entry name" value="C2.B:_Phosphomannomutase_and_P"/>
    <property type="match status" value="1"/>
</dbReference>
<dbReference type="InterPro" id="IPR006379">
    <property type="entry name" value="HAD-SF_hydro_IIB"/>
</dbReference>
<dbReference type="NCBIfam" id="TIGR01484">
    <property type="entry name" value="HAD-SF-IIB"/>
    <property type="match status" value="1"/>
</dbReference>
<dbReference type="EMBL" id="OKQU01000002">
    <property type="protein sequence ID" value="SPE09253.1"/>
    <property type="molecule type" value="Genomic_DNA"/>
</dbReference>
<dbReference type="PANTHER" id="PTHR10000">
    <property type="entry name" value="PHOSPHOSERINE PHOSPHATASE"/>
    <property type="match status" value="1"/>
</dbReference>
<keyword evidence="4" id="KW-1185">Reference proteome</keyword>
<dbReference type="Pfam" id="PF08282">
    <property type="entry name" value="Hydrolase_3"/>
    <property type="match status" value="1"/>
</dbReference>
<dbReference type="InterPro" id="IPR036412">
    <property type="entry name" value="HAD-like_sf"/>
</dbReference>
<dbReference type="EMBL" id="OKQR01000002">
    <property type="protein sequence ID" value="SPD93597.1"/>
    <property type="molecule type" value="Genomic_DNA"/>
</dbReference>
<reference evidence="2 3" key="1">
    <citation type="submission" date="2018-02" db="EMBL/GenBank/DDBJ databases">
        <authorList>
            <person name="Cohen D.B."/>
            <person name="Kent A.D."/>
        </authorList>
    </citation>
    <scope>NUCLEOTIDE SEQUENCE [LARGE SCALE GENOMIC DNA]</scope>
    <source>
        <strain evidence="2 3">CECT 9216</strain>
    </source>
</reference>
<dbReference type="KEGG" id="lsu:A6B45_10025"/>
<dbReference type="AlphaFoldDB" id="A0A2N9KEH1"/>
<dbReference type="PROSITE" id="PS01229">
    <property type="entry name" value="COF_2"/>
    <property type="match status" value="1"/>
</dbReference>
<organism evidence="2 3">
    <name type="scientific">Leuconostoc suionicum</name>
    <dbReference type="NCBI Taxonomy" id="1511761"/>
    <lineage>
        <taxon>Bacteria</taxon>
        <taxon>Bacillati</taxon>
        <taxon>Bacillota</taxon>
        <taxon>Bacilli</taxon>
        <taxon>Lactobacillales</taxon>
        <taxon>Lactobacillaceae</taxon>
        <taxon>Leuconostoc</taxon>
    </lineage>
</organism>
<dbReference type="Proteomes" id="UP000237923">
    <property type="component" value="Unassembled WGS sequence"/>
</dbReference>
<keyword evidence="2" id="KW-0378">Hydrolase</keyword>
<reference evidence="1 4" key="2">
    <citation type="submission" date="2018-02" db="EMBL/GenBank/DDBJ databases">
        <authorList>
            <person name="Rodrigo-Torres L."/>
            <person name="Arahal R. D."/>
            <person name="Lucena T."/>
        </authorList>
    </citation>
    <scope>NUCLEOTIDE SEQUENCE [LARGE SCALE GENOMIC DNA]</scope>
    <source>
        <strain evidence="1 4">CECT 8486</strain>
    </source>
</reference>
<dbReference type="Gene3D" id="3.40.50.1000">
    <property type="entry name" value="HAD superfamily/HAD-like"/>
    <property type="match status" value="1"/>
</dbReference>
<evidence type="ECO:0000313" key="3">
    <source>
        <dbReference type="Proteomes" id="UP000237923"/>
    </source>
</evidence>
<dbReference type="SFLD" id="SFLDS00003">
    <property type="entry name" value="Haloacid_Dehalogenase"/>
    <property type="match status" value="1"/>
</dbReference>
<dbReference type="InterPro" id="IPR023214">
    <property type="entry name" value="HAD_sf"/>
</dbReference>
<dbReference type="Gene3D" id="3.30.1240.10">
    <property type="match status" value="1"/>
</dbReference>
<gene>
    <name evidence="2" type="primary">ybjI_2</name>
    <name evidence="1" type="ORF">LES8486_01253</name>
    <name evidence="2" type="ORF">LES9216_01400</name>
</gene>
<dbReference type="SUPFAM" id="SSF56784">
    <property type="entry name" value="HAD-like"/>
    <property type="match status" value="1"/>
</dbReference>